<proteinExistence type="predicted"/>
<dbReference type="EMBL" id="QWIU01000002">
    <property type="protein sequence ID" value="RNA61423.1"/>
    <property type="molecule type" value="Genomic_DNA"/>
</dbReference>
<name>A0A3M7TCX1_9FLAO</name>
<feature type="transmembrane region" description="Helical" evidence="1">
    <location>
        <begin position="51"/>
        <end position="71"/>
    </location>
</feature>
<feature type="transmembrane region" description="Helical" evidence="1">
    <location>
        <begin position="21"/>
        <end position="45"/>
    </location>
</feature>
<sequence>MDRQASKKVITRGVTIDSRKRIMYTIFSVLGIYIMWMVFVYFIQILGYIKYPYTLTILIFFLSIAMMIYILRFKCLCINIQSGSVIVKEFHFFSIIGYAPGRFLNISYDCIHDFYICSRKSKIYFILNAKEPRRLVTFSSKNLNRKEKIILWHTMNEQLFIIKKLY</sequence>
<accession>A0A3M7TCX1</accession>
<evidence type="ECO:0000313" key="2">
    <source>
        <dbReference type="EMBL" id="RNA61423.1"/>
    </source>
</evidence>
<keyword evidence="1" id="KW-0812">Transmembrane</keyword>
<keyword evidence="1" id="KW-0472">Membrane</keyword>
<keyword evidence="1" id="KW-1133">Transmembrane helix</keyword>
<reference evidence="2 3" key="1">
    <citation type="submission" date="2018-08" db="EMBL/GenBank/DDBJ databases">
        <title>Chryseobacterium nematophagum: a novel matrix digesting pathogen of nematodes.</title>
        <authorList>
            <person name="Page A."/>
            <person name="Roberts M."/>
            <person name="Felix M.-A."/>
            <person name="Weir W."/>
        </authorList>
    </citation>
    <scope>NUCLEOTIDE SEQUENCE [LARGE SCALE GENOMIC DNA]</scope>
    <source>
        <strain evidence="2 3">JUb129</strain>
    </source>
</reference>
<gene>
    <name evidence="2" type="ORF">D1631_05490</name>
</gene>
<dbReference type="Proteomes" id="UP000278775">
    <property type="component" value="Unassembled WGS sequence"/>
</dbReference>
<protein>
    <submittedName>
        <fullName evidence="2">Uncharacterized protein</fullName>
    </submittedName>
</protein>
<organism evidence="2 3">
    <name type="scientific">Chryseobacterium nematophagum</name>
    <dbReference type="NCBI Taxonomy" id="2305228"/>
    <lineage>
        <taxon>Bacteria</taxon>
        <taxon>Pseudomonadati</taxon>
        <taxon>Bacteroidota</taxon>
        <taxon>Flavobacteriia</taxon>
        <taxon>Flavobacteriales</taxon>
        <taxon>Weeksellaceae</taxon>
        <taxon>Chryseobacterium group</taxon>
        <taxon>Chryseobacterium</taxon>
    </lineage>
</organism>
<comment type="caution">
    <text evidence="2">The sequence shown here is derived from an EMBL/GenBank/DDBJ whole genome shotgun (WGS) entry which is preliminary data.</text>
</comment>
<evidence type="ECO:0000256" key="1">
    <source>
        <dbReference type="SAM" id="Phobius"/>
    </source>
</evidence>
<dbReference type="AlphaFoldDB" id="A0A3M7TCX1"/>
<evidence type="ECO:0000313" key="3">
    <source>
        <dbReference type="Proteomes" id="UP000278775"/>
    </source>
</evidence>